<organism evidence="1 2">
    <name type="scientific">Nemorincola caseinilytica</name>
    <dbReference type="NCBI Taxonomy" id="2054315"/>
    <lineage>
        <taxon>Bacteria</taxon>
        <taxon>Pseudomonadati</taxon>
        <taxon>Bacteroidota</taxon>
        <taxon>Chitinophagia</taxon>
        <taxon>Chitinophagales</taxon>
        <taxon>Chitinophagaceae</taxon>
        <taxon>Nemorincola</taxon>
    </lineage>
</organism>
<comment type="caution">
    <text evidence="1">The sequence shown here is derived from an EMBL/GenBank/DDBJ whole genome shotgun (WGS) entry which is preliminary data.</text>
</comment>
<evidence type="ECO:0008006" key="3">
    <source>
        <dbReference type="Google" id="ProtNLM"/>
    </source>
</evidence>
<protein>
    <recommendedName>
        <fullName evidence="3">Outer membrane protein beta-barrel domain-containing protein</fullName>
    </recommendedName>
</protein>
<dbReference type="RefSeq" id="WP_345081374.1">
    <property type="nucleotide sequence ID" value="NZ_BAABFA010000010.1"/>
</dbReference>
<dbReference type="Proteomes" id="UP001500067">
    <property type="component" value="Unassembled WGS sequence"/>
</dbReference>
<gene>
    <name evidence="1" type="ORF">GCM10023093_16400</name>
</gene>
<name>A0ABP8NG43_9BACT</name>
<sequence length="224" mass="24293">MKNILTLGLFMATTFYCHAKDDAPGLRRSLTPYYNGGGGSRVHFFWGMEFGMGRGHSNIKDSIVKGGGFMFRAEIGTKIELPAKYDTRIGLLSISVGGFGAKMAKRQMGFASVPLSYTSLGMGPDGQSRGFYWQAGVNVNYLTSVDGAKKKALDAAYNRVLVDPCVGIGLNAPFRLVAGRGGPEVGSGRVQVGLSFSYGVMNVMKNDASLHYYTLGIRYQYIFM</sequence>
<accession>A0ABP8NG43</accession>
<proteinExistence type="predicted"/>
<dbReference type="EMBL" id="BAABFA010000010">
    <property type="protein sequence ID" value="GAA4464976.1"/>
    <property type="molecule type" value="Genomic_DNA"/>
</dbReference>
<keyword evidence="2" id="KW-1185">Reference proteome</keyword>
<evidence type="ECO:0000313" key="1">
    <source>
        <dbReference type="EMBL" id="GAA4464976.1"/>
    </source>
</evidence>
<evidence type="ECO:0000313" key="2">
    <source>
        <dbReference type="Proteomes" id="UP001500067"/>
    </source>
</evidence>
<reference evidence="2" key="1">
    <citation type="journal article" date="2019" name="Int. J. Syst. Evol. Microbiol.">
        <title>The Global Catalogue of Microorganisms (GCM) 10K type strain sequencing project: providing services to taxonomists for standard genome sequencing and annotation.</title>
        <authorList>
            <consortium name="The Broad Institute Genomics Platform"/>
            <consortium name="The Broad Institute Genome Sequencing Center for Infectious Disease"/>
            <person name="Wu L."/>
            <person name="Ma J."/>
        </authorList>
    </citation>
    <scope>NUCLEOTIDE SEQUENCE [LARGE SCALE GENOMIC DNA]</scope>
    <source>
        <strain evidence="2">JCM 32105</strain>
    </source>
</reference>